<dbReference type="AlphaFoldDB" id="A0A849I974"/>
<comment type="caution">
    <text evidence="3">The sequence shown here is derived from an EMBL/GenBank/DDBJ whole genome shotgun (WGS) entry which is preliminary data.</text>
</comment>
<name>A0A849I974_9HYPH</name>
<gene>
    <name evidence="3" type="ORF">HJG44_11275</name>
</gene>
<comment type="similarity">
    <text evidence="1">Belongs to the phD/YefM antitoxin family.</text>
</comment>
<reference evidence="3 4" key="1">
    <citation type="submission" date="2020-04" db="EMBL/GenBank/DDBJ databases">
        <title>Enterovirga sp. isolate from soil.</title>
        <authorList>
            <person name="Chea S."/>
            <person name="Kim D.-U."/>
        </authorList>
    </citation>
    <scope>NUCLEOTIDE SEQUENCE [LARGE SCALE GENOMIC DNA]</scope>
    <source>
        <strain evidence="3 4">DB1703</strain>
    </source>
</reference>
<feature type="region of interest" description="Disordered" evidence="2">
    <location>
        <begin position="43"/>
        <end position="72"/>
    </location>
</feature>
<evidence type="ECO:0000313" key="3">
    <source>
        <dbReference type="EMBL" id="NNM72959.1"/>
    </source>
</evidence>
<dbReference type="SUPFAM" id="SSF143120">
    <property type="entry name" value="YefM-like"/>
    <property type="match status" value="1"/>
</dbReference>
<evidence type="ECO:0000256" key="1">
    <source>
        <dbReference type="ARBA" id="ARBA00009981"/>
    </source>
</evidence>
<evidence type="ECO:0000256" key="2">
    <source>
        <dbReference type="SAM" id="MobiDB-lite"/>
    </source>
</evidence>
<proteinExistence type="inferred from homology"/>
<accession>A0A849I974</accession>
<dbReference type="Proteomes" id="UP000564885">
    <property type="component" value="Unassembled WGS sequence"/>
</dbReference>
<evidence type="ECO:0000313" key="4">
    <source>
        <dbReference type="Proteomes" id="UP000564885"/>
    </source>
</evidence>
<keyword evidence="4" id="KW-1185">Reference proteome</keyword>
<dbReference type="RefSeq" id="WP_171218466.1">
    <property type="nucleotide sequence ID" value="NZ_JABEPP010000003.1"/>
</dbReference>
<sequence length="72" mass="7706">MSAAEITLNVTEFKARSLSLLEDIAKGRLSRIIITKRGKPLAVVSPSPAEETEPKFGYGAMKGRSSSRPAST</sequence>
<protein>
    <submittedName>
        <fullName evidence="3">Type II toxin-antitoxin system Phd/YefM family antitoxin</fullName>
    </submittedName>
</protein>
<dbReference type="Gene3D" id="3.40.1620.10">
    <property type="entry name" value="YefM-like domain"/>
    <property type="match status" value="1"/>
</dbReference>
<organism evidence="3 4">
    <name type="scientific">Enterovirga aerilata</name>
    <dbReference type="NCBI Taxonomy" id="2730920"/>
    <lineage>
        <taxon>Bacteria</taxon>
        <taxon>Pseudomonadati</taxon>
        <taxon>Pseudomonadota</taxon>
        <taxon>Alphaproteobacteria</taxon>
        <taxon>Hyphomicrobiales</taxon>
        <taxon>Methylobacteriaceae</taxon>
        <taxon>Enterovirga</taxon>
    </lineage>
</organism>
<dbReference type="InterPro" id="IPR036165">
    <property type="entry name" value="YefM-like_sf"/>
</dbReference>
<dbReference type="EMBL" id="JABEPP010000003">
    <property type="protein sequence ID" value="NNM72959.1"/>
    <property type="molecule type" value="Genomic_DNA"/>
</dbReference>